<keyword evidence="2" id="KW-1003">Cell membrane</keyword>
<evidence type="ECO:0000313" key="7">
    <source>
        <dbReference type="EMBL" id="SCY63669.1"/>
    </source>
</evidence>
<dbReference type="InterPro" id="IPR017039">
    <property type="entry name" value="Virul_fac_BrkB"/>
</dbReference>
<dbReference type="Pfam" id="PF03631">
    <property type="entry name" value="Virul_fac_BrkB"/>
    <property type="match status" value="1"/>
</dbReference>
<dbReference type="Proteomes" id="UP000183104">
    <property type="component" value="Unassembled WGS sequence"/>
</dbReference>
<reference evidence="8" key="1">
    <citation type="submission" date="2016-10" db="EMBL/GenBank/DDBJ databases">
        <authorList>
            <person name="Varghese N."/>
        </authorList>
    </citation>
    <scope>NUCLEOTIDE SEQUENCE [LARGE SCALE GENOMIC DNA]</scope>
    <source>
        <strain evidence="8">HL 19</strain>
    </source>
</reference>
<evidence type="ECO:0000256" key="6">
    <source>
        <dbReference type="SAM" id="Phobius"/>
    </source>
</evidence>
<feature type="transmembrane region" description="Helical" evidence="6">
    <location>
        <begin position="150"/>
        <end position="179"/>
    </location>
</feature>
<keyword evidence="8" id="KW-1185">Reference proteome</keyword>
<evidence type="ECO:0000256" key="1">
    <source>
        <dbReference type="ARBA" id="ARBA00004651"/>
    </source>
</evidence>
<feature type="transmembrane region" description="Helical" evidence="6">
    <location>
        <begin position="223"/>
        <end position="246"/>
    </location>
</feature>
<dbReference type="EMBL" id="FMUN01000009">
    <property type="protein sequence ID" value="SCY63669.1"/>
    <property type="molecule type" value="Genomic_DNA"/>
</dbReference>
<dbReference type="GO" id="GO:0005886">
    <property type="term" value="C:plasma membrane"/>
    <property type="evidence" value="ECO:0007669"/>
    <property type="project" value="UniProtKB-SubCell"/>
</dbReference>
<dbReference type="PIRSF" id="PIRSF035875">
    <property type="entry name" value="RNase_BN"/>
    <property type="match status" value="1"/>
</dbReference>
<evidence type="ECO:0000313" key="8">
    <source>
        <dbReference type="Proteomes" id="UP000183104"/>
    </source>
</evidence>
<keyword evidence="5 6" id="KW-0472">Membrane</keyword>
<evidence type="ECO:0000256" key="5">
    <source>
        <dbReference type="ARBA" id="ARBA00023136"/>
    </source>
</evidence>
<accession>A0A0P9C7Q8</accession>
<dbReference type="PANTHER" id="PTHR30213">
    <property type="entry name" value="INNER MEMBRANE PROTEIN YHJD"/>
    <property type="match status" value="1"/>
</dbReference>
<feature type="transmembrane region" description="Helical" evidence="6">
    <location>
        <begin position="258"/>
        <end position="279"/>
    </location>
</feature>
<feature type="transmembrane region" description="Helical" evidence="6">
    <location>
        <begin position="102"/>
        <end position="121"/>
    </location>
</feature>
<protein>
    <submittedName>
        <fullName evidence="7">Membrane protein</fullName>
    </submittedName>
</protein>
<evidence type="ECO:0000256" key="2">
    <source>
        <dbReference type="ARBA" id="ARBA00022475"/>
    </source>
</evidence>
<organism evidence="7 8">
    <name type="scientific">Thiohalorhabdus denitrificans</name>
    <dbReference type="NCBI Taxonomy" id="381306"/>
    <lineage>
        <taxon>Bacteria</taxon>
        <taxon>Pseudomonadati</taxon>
        <taxon>Pseudomonadota</taxon>
        <taxon>Gammaproteobacteria</taxon>
        <taxon>Thiohalorhabdales</taxon>
        <taxon>Thiohalorhabdaceae</taxon>
        <taxon>Thiohalorhabdus</taxon>
    </lineage>
</organism>
<proteinExistence type="predicted"/>
<dbReference type="RefSeq" id="WP_054965479.1">
    <property type="nucleotide sequence ID" value="NZ_FMUN01000009.1"/>
</dbReference>
<evidence type="ECO:0000256" key="4">
    <source>
        <dbReference type="ARBA" id="ARBA00022989"/>
    </source>
</evidence>
<dbReference type="PANTHER" id="PTHR30213:SF0">
    <property type="entry name" value="UPF0761 MEMBRANE PROTEIN YIHY"/>
    <property type="match status" value="1"/>
</dbReference>
<dbReference type="NCBIfam" id="TIGR00765">
    <property type="entry name" value="yihY_not_rbn"/>
    <property type="match status" value="1"/>
</dbReference>
<keyword evidence="4 6" id="KW-1133">Transmembrane helix</keyword>
<keyword evidence="3 6" id="KW-0812">Transmembrane</keyword>
<comment type="subcellular location">
    <subcellularLocation>
        <location evidence="1">Cell membrane</location>
        <topology evidence="1">Multi-pass membrane protein</topology>
    </subcellularLocation>
</comment>
<name>A0A0P9C7Q8_9GAMM</name>
<evidence type="ECO:0000256" key="3">
    <source>
        <dbReference type="ARBA" id="ARBA00022692"/>
    </source>
</evidence>
<gene>
    <name evidence="7" type="ORF">SAMN05661077_2774</name>
</gene>
<sequence length="327" mass="35126">MSREHRGRQAARPGELGTADWKAVARRVWRGISRDNLSVVAAGVGFYAFFALFPALAAVVSLYGLVADPGDVERMVRQVQDVLPEAVTGILSSQLRKLAENTGARLGVGVVVGILIALWSATKGTKALMVGLNIVNGEEEKRGFLRQNAVALGLTLGAVLAVILALAMVVVAPAVLAAFPLPDLLRPLIAWVRWPVLAVLMALGLSALYRYAPSRRPPRWRWLTHGAVLATGLWLIASGLFSWYVANFGAYNKTYGSMAAIAILLMWFFLSAYVILLGAKVNSELEHHTERDTTVGADRPMGRREAVVADTVAGSTDTEGEGGVRAE</sequence>
<dbReference type="OrthoDB" id="9781030at2"/>
<feature type="transmembrane region" description="Helical" evidence="6">
    <location>
        <begin position="37"/>
        <end position="66"/>
    </location>
</feature>
<feature type="transmembrane region" description="Helical" evidence="6">
    <location>
        <begin position="191"/>
        <end position="211"/>
    </location>
</feature>
<dbReference type="AlphaFoldDB" id="A0A0P9C7Q8"/>